<evidence type="ECO:0000259" key="7">
    <source>
        <dbReference type="SMART" id="SM00829"/>
    </source>
</evidence>
<dbReference type="SUPFAM" id="SSF51735">
    <property type="entry name" value="NAD(P)-binding Rossmann-fold domains"/>
    <property type="match status" value="1"/>
</dbReference>
<dbReference type="InterPro" id="IPR036291">
    <property type="entry name" value="NAD(P)-bd_dom_sf"/>
</dbReference>
<dbReference type="CDD" id="cd08278">
    <property type="entry name" value="benzyl_alcohol_DH"/>
    <property type="match status" value="1"/>
</dbReference>
<dbReference type="OrthoDB" id="334894at2"/>
<dbReference type="GO" id="GO:0008270">
    <property type="term" value="F:zinc ion binding"/>
    <property type="evidence" value="ECO:0007669"/>
    <property type="project" value="InterPro"/>
</dbReference>
<dbReference type="AlphaFoldDB" id="H5TTB9"/>
<evidence type="ECO:0000256" key="5">
    <source>
        <dbReference type="ARBA" id="ARBA00023002"/>
    </source>
</evidence>
<sequence length="371" mass="38381">MTETRAAVIESTGAPFTIDTITLDEPRADEVVVRIVAAGLCHTDLVVQGGAIPFKFPGVLGHEGAGVVERVGAGVTKVKPGDKVLLSFTSCGRCVKCRAGHPAYCLEFVPRNLICGTRPDGSAPLHRGDEEIGGSFFGQSSFAEMALVTERSIVKVADDLSDDDLSIIAPLGCGVQTGIGAIWNILKPEPGSTIAVFGNGAVGLSAIYAASQTPDATIVAIDLVAERLETAKEFGATHTIDASTQDVAEELGKLTGGLGLDYAVETTGVPAVLKTAVLALGVDGTCGVIGAPSVAGAEVSLGVQDMLVGKKVIGITEGDSEPETLLPVLVDLYRSGSFPLRSIVAHYKLDEINAATDDMHHGKTIKPVIRL</sequence>
<dbReference type="InterPro" id="IPR013149">
    <property type="entry name" value="ADH-like_C"/>
</dbReference>
<dbReference type="Gene3D" id="3.40.50.720">
    <property type="entry name" value="NAD(P)-binding Rossmann-like Domain"/>
    <property type="match status" value="1"/>
</dbReference>
<dbReference type="PANTHER" id="PTHR43350">
    <property type="entry name" value="NAD-DEPENDENT ALCOHOL DEHYDROGENASE"/>
    <property type="match status" value="1"/>
</dbReference>
<keyword evidence="9" id="KW-1185">Reference proteome</keyword>
<dbReference type="Proteomes" id="UP000005038">
    <property type="component" value="Unassembled WGS sequence"/>
</dbReference>
<organism evidence="8 9">
    <name type="scientific">Gordonia otitidis (strain DSM 44809 / CCUG 52243 / JCM 12355 / NBRC 100426 / IFM 10032)</name>
    <dbReference type="NCBI Taxonomy" id="1108044"/>
    <lineage>
        <taxon>Bacteria</taxon>
        <taxon>Bacillati</taxon>
        <taxon>Actinomycetota</taxon>
        <taxon>Actinomycetes</taxon>
        <taxon>Mycobacteriales</taxon>
        <taxon>Gordoniaceae</taxon>
        <taxon>Gordonia</taxon>
    </lineage>
</organism>
<dbReference type="Pfam" id="PF08240">
    <property type="entry name" value="ADH_N"/>
    <property type="match status" value="1"/>
</dbReference>
<dbReference type="InterPro" id="IPR013154">
    <property type="entry name" value="ADH-like_N"/>
</dbReference>
<evidence type="ECO:0000313" key="9">
    <source>
        <dbReference type="Proteomes" id="UP000005038"/>
    </source>
</evidence>
<evidence type="ECO:0000256" key="6">
    <source>
        <dbReference type="RuleBase" id="RU361277"/>
    </source>
</evidence>
<evidence type="ECO:0000256" key="3">
    <source>
        <dbReference type="ARBA" id="ARBA00022723"/>
    </source>
</evidence>
<feature type="domain" description="Enoyl reductase (ER)" evidence="7">
    <location>
        <begin position="13"/>
        <end position="369"/>
    </location>
</feature>
<evidence type="ECO:0000256" key="2">
    <source>
        <dbReference type="ARBA" id="ARBA00008072"/>
    </source>
</evidence>
<protein>
    <submittedName>
        <fullName evidence="8">Aryl-alcohol dehydrogenase</fullName>
    </submittedName>
</protein>
<keyword evidence="3 6" id="KW-0479">Metal-binding</keyword>
<evidence type="ECO:0000313" key="8">
    <source>
        <dbReference type="EMBL" id="GAB36727.1"/>
    </source>
</evidence>
<dbReference type="InterPro" id="IPR011032">
    <property type="entry name" value="GroES-like_sf"/>
</dbReference>
<dbReference type="InterPro" id="IPR002328">
    <property type="entry name" value="ADH_Zn_CS"/>
</dbReference>
<dbReference type="EMBL" id="BAFB01000238">
    <property type="protein sequence ID" value="GAB36727.1"/>
    <property type="molecule type" value="Genomic_DNA"/>
</dbReference>
<dbReference type="SMART" id="SM00829">
    <property type="entry name" value="PKS_ER"/>
    <property type="match status" value="1"/>
</dbReference>
<comment type="similarity">
    <text evidence="2 6">Belongs to the zinc-containing alcohol dehydrogenase family.</text>
</comment>
<dbReference type="STRING" id="1108044.GOOTI_238_00070"/>
<accession>H5TTB9</accession>
<dbReference type="RefSeq" id="WP_007240889.1">
    <property type="nucleotide sequence ID" value="NZ_BAFB01000238.1"/>
</dbReference>
<gene>
    <name evidence="8" type="ORF">GOOTI_238_00070</name>
</gene>
<dbReference type="InterPro" id="IPR020843">
    <property type="entry name" value="ER"/>
</dbReference>
<dbReference type="PANTHER" id="PTHR43350:SF2">
    <property type="entry name" value="GROES-LIKE ZINC-BINDING ALCOHOL DEHYDROGENASE FAMILY PROTEIN"/>
    <property type="match status" value="1"/>
</dbReference>
<comment type="cofactor">
    <cofactor evidence="1 6">
        <name>Zn(2+)</name>
        <dbReference type="ChEBI" id="CHEBI:29105"/>
    </cofactor>
</comment>
<dbReference type="Pfam" id="PF00107">
    <property type="entry name" value="ADH_zinc_N"/>
    <property type="match status" value="1"/>
</dbReference>
<dbReference type="Gene3D" id="3.90.180.10">
    <property type="entry name" value="Medium-chain alcohol dehydrogenases, catalytic domain"/>
    <property type="match status" value="1"/>
</dbReference>
<evidence type="ECO:0000256" key="1">
    <source>
        <dbReference type="ARBA" id="ARBA00001947"/>
    </source>
</evidence>
<dbReference type="FunFam" id="3.40.50.720:FF:000003">
    <property type="entry name" value="S-(hydroxymethyl)glutathione dehydrogenase"/>
    <property type="match status" value="1"/>
</dbReference>
<comment type="caution">
    <text evidence="8">The sequence shown here is derived from an EMBL/GenBank/DDBJ whole genome shotgun (WGS) entry which is preliminary data.</text>
</comment>
<dbReference type="GO" id="GO:0016491">
    <property type="term" value="F:oxidoreductase activity"/>
    <property type="evidence" value="ECO:0007669"/>
    <property type="project" value="UniProtKB-KW"/>
</dbReference>
<keyword evidence="5" id="KW-0560">Oxidoreductase</keyword>
<proteinExistence type="inferred from homology"/>
<dbReference type="PROSITE" id="PS00059">
    <property type="entry name" value="ADH_ZINC"/>
    <property type="match status" value="1"/>
</dbReference>
<evidence type="ECO:0000256" key="4">
    <source>
        <dbReference type="ARBA" id="ARBA00022833"/>
    </source>
</evidence>
<name>H5TTB9_GORO1</name>
<reference evidence="8" key="1">
    <citation type="submission" date="2012-02" db="EMBL/GenBank/DDBJ databases">
        <title>Whole genome shotgun sequence of Gordonia otitidis NBRC 100426.</title>
        <authorList>
            <person name="Yoshida I."/>
            <person name="Hosoyama A."/>
            <person name="Tsuchikane K."/>
            <person name="Katsumata H."/>
            <person name="Yamazaki S."/>
            <person name="Fujita N."/>
        </authorList>
    </citation>
    <scope>NUCLEOTIDE SEQUENCE [LARGE SCALE GENOMIC DNA]</scope>
    <source>
        <strain evidence="8">NBRC 100426</strain>
    </source>
</reference>
<dbReference type="SUPFAM" id="SSF50129">
    <property type="entry name" value="GroES-like"/>
    <property type="match status" value="1"/>
</dbReference>
<keyword evidence="4 6" id="KW-0862">Zinc</keyword>